<keyword evidence="1" id="KW-0472">Membrane</keyword>
<organism evidence="2 3">
    <name type="scientific">Peribacillus simplex</name>
    <dbReference type="NCBI Taxonomy" id="1478"/>
    <lineage>
        <taxon>Bacteria</taxon>
        <taxon>Bacillati</taxon>
        <taxon>Bacillota</taxon>
        <taxon>Bacilli</taxon>
        <taxon>Bacillales</taxon>
        <taxon>Bacillaceae</taxon>
        <taxon>Peribacillus</taxon>
    </lineage>
</organism>
<dbReference type="AlphaFoldDB" id="A0A9W4KVB4"/>
<evidence type="ECO:0000256" key="1">
    <source>
        <dbReference type="SAM" id="Phobius"/>
    </source>
</evidence>
<dbReference type="Proteomes" id="UP000789326">
    <property type="component" value="Unassembled WGS sequence"/>
</dbReference>
<evidence type="ECO:0000313" key="2">
    <source>
        <dbReference type="EMBL" id="CAH0165014.1"/>
    </source>
</evidence>
<comment type="caution">
    <text evidence="2">The sequence shown here is derived from an EMBL/GenBank/DDBJ whole genome shotgun (WGS) entry which is preliminary data.</text>
</comment>
<proteinExistence type="predicted"/>
<keyword evidence="1" id="KW-1133">Transmembrane helix</keyword>
<keyword evidence="1" id="KW-0812">Transmembrane</keyword>
<evidence type="ECO:0000313" key="3">
    <source>
        <dbReference type="Proteomes" id="UP000789326"/>
    </source>
</evidence>
<dbReference type="RefSeq" id="WP_230301024.1">
    <property type="nucleotide sequence ID" value="NZ_CAKKMG010000008.1"/>
</dbReference>
<sequence>MKFIIGYYILQIVIVILCILLGYFIYDKRFKRNHGEKVPDGFQSTDEINIDPVTGEKTRVYYNPDTGERFYKKEKR</sequence>
<name>A0A9W4KVB4_9BACI</name>
<feature type="transmembrane region" description="Helical" evidence="1">
    <location>
        <begin position="6"/>
        <end position="26"/>
    </location>
</feature>
<accession>A0A9W4KVB4</accession>
<reference evidence="2" key="1">
    <citation type="submission" date="2021-11" db="EMBL/GenBank/DDBJ databases">
        <authorList>
            <person name="Bulgarelli D."/>
        </authorList>
    </citation>
    <scope>NUCLEOTIDE SEQUENCE</scope>
    <source>
        <strain evidence="2">Bi133</strain>
    </source>
</reference>
<protein>
    <submittedName>
        <fullName evidence="2">Uncharacterized protein</fullName>
    </submittedName>
</protein>
<gene>
    <name evidence="2" type="ORF">SRABI133_01040</name>
</gene>
<dbReference type="EMBL" id="CAKKMG010000008">
    <property type="protein sequence ID" value="CAH0165014.1"/>
    <property type="molecule type" value="Genomic_DNA"/>
</dbReference>